<gene>
    <name evidence="2" type="ORF">IFR04_008908</name>
</gene>
<dbReference type="OrthoDB" id="5840532at2759"/>
<sequence length="219" mass="23948">MELKSAISCTFASNVSAELNSPSFVLQVITSEQQPKMENNGLRSIKRVITDHDADGKSTFSKAVPEELKFREVGDGARFGLAYATQQFPVNMTDQADIAVYQDKLVNPPGIVIPGGTVILAVDMNPESTSAMHRTVSLDYGVVLEGEVDLVLDSGETKRFQRGDMAIQRGTSHAWRNPSKTSWARMLFIVQEAQPLQVNGKTLTEDYGEGMKGVDPSHT</sequence>
<accession>A0A8H7W542</accession>
<evidence type="ECO:0000313" key="2">
    <source>
        <dbReference type="EMBL" id="KAG4417941.1"/>
    </source>
</evidence>
<keyword evidence="3" id="KW-1185">Reference proteome</keyword>
<name>A0A8H7W542_9HELO</name>
<comment type="caution">
    <text evidence="2">The sequence shown here is derived from an EMBL/GenBank/DDBJ whole genome shotgun (WGS) entry which is preliminary data.</text>
</comment>
<dbReference type="InterPro" id="IPR014710">
    <property type="entry name" value="RmlC-like_jellyroll"/>
</dbReference>
<evidence type="ECO:0000313" key="3">
    <source>
        <dbReference type="Proteomes" id="UP000664132"/>
    </source>
</evidence>
<reference evidence="2" key="1">
    <citation type="submission" date="2021-02" db="EMBL/GenBank/DDBJ databases">
        <title>Genome sequence Cadophora malorum strain M34.</title>
        <authorList>
            <person name="Stefanovic E."/>
            <person name="Vu D."/>
            <person name="Scully C."/>
            <person name="Dijksterhuis J."/>
            <person name="Roader J."/>
            <person name="Houbraken J."/>
        </authorList>
    </citation>
    <scope>NUCLEOTIDE SEQUENCE</scope>
    <source>
        <strain evidence="2">M34</strain>
    </source>
</reference>
<evidence type="ECO:0000259" key="1">
    <source>
        <dbReference type="Pfam" id="PF07883"/>
    </source>
</evidence>
<dbReference type="EMBL" id="JAFJYH010000141">
    <property type="protein sequence ID" value="KAG4417941.1"/>
    <property type="molecule type" value="Genomic_DNA"/>
</dbReference>
<feature type="domain" description="Cupin type-2" evidence="1">
    <location>
        <begin position="122"/>
        <end position="189"/>
    </location>
</feature>
<dbReference type="CDD" id="cd02231">
    <property type="entry name" value="cupin_BLL6423-like"/>
    <property type="match status" value="1"/>
</dbReference>
<dbReference type="SUPFAM" id="SSF51182">
    <property type="entry name" value="RmlC-like cupins"/>
    <property type="match status" value="1"/>
</dbReference>
<dbReference type="InterPro" id="IPR047142">
    <property type="entry name" value="OryJ/VirC-like"/>
</dbReference>
<dbReference type="AlphaFoldDB" id="A0A8H7W542"/>
<dbReference type="Proteomes" id="UP000664132">
    <property type="component" value="Unassembled WGS sequence"/>
</dbReference>
<dbReference type="InterPro" id="IPR013096">
    <property type="entry name" value="Cupin_2"/>
</dbReference>
<dbReference type="Pfam" id="PF07883">
    <property type="entry name" value="Cupin_2"/>
    <property type="match status" value="1"/>
</dbReference>
<dbReference type="InterPro" id="IPR011051">
    <property type="entry name" value="RmlC_Cupin_sf"/>
</dbReference>
<dbReference type="PANTHER" id="PTHR36156:SF3">
    <property type="entry name" value="CUPIN 2 CONSERVED BARREL DOMAIN-CONTAINING PROTEIN"/>
    <property type="match status" value="1"/>
</dbReference>
<organism evidence="2 3">
    <name type="scientific">Cadophora malorum</name>
    <dbReference type="NCBI Taxonomy" id="108018"/>
    <lineage>
        <taxon>Eukaryota</taxon>
        <taxon>Fungi</taxon>
        <taxon>Dikarya</taxon>
        <taxon>Ascomycota</taxon>
        <taxon>Pezizomycotina</taxon>
        <taxon>Leotiomycetes</taxon>
        <taxon>Helotiales</taxon>
        <taxon>Ploettnerulaceae</taxon>
        <taxon>Cadophora</taxon>
    </lineage>
</organism>
<proteinExistence type="predicted"/>
<dbReference type="PANTHER" id="PTHR36156">
    <property type="entry name" value="SLR2101 PROTEIN"/>
    <property type="match status" value="1"/>
</dbReference>
<protein>
    <recommendedName>
        <fullName evidence="1">Cupin type-2 domain-containing protein</fullName>
    </recommendedName>
</protein>
<dbReference type="Gene3D" id="2.60.120.10">
    <property type="entry name" value="Jelly Rolls"/>
    <property type="match status" value="1"/>
</dbReference>